<evidence type="ECO:0000313" key="5">
    <source>
        <dbReference type="EMBL" id="OAF66013.1"/>
    </source>
</evidence>
<protein>
    <recommendedName>
        <fullName evidence="7">Amidase domain-containing protein</fullName>
    </recommendedName>
</protein>
<gene>
    <name evidence="5" type="ORF">A3Q56_06264</name>
</gene>
<dbReference type="InterPro" id="IPR036928">
    <property type="entry name" value="AS_sf"/>
</dbReference>
<dbReference type="Pfam" id="PF18111">
    <property type="entry name" value="RPGR1_C"/>
    <property type="match status" value="1"/>
</dbReference>
<sequence length="829" mass="93287">NNCDCGTIEIYIRLSDLSDINLTEFDKASSKNESIYIDNRNNDTQLNCDQVIAVSPKVPSLSIHSEIPSQDLLGNFDRHSKISISSEKNKKAYIMTKSISSDFKVQYNHAESKNESVTNKSYRNESDSHGEVEIETFDNVMKNNNEKDLLHKLGSYSVDELNKKRIDSDKNSFLSERSHNKSKLSNTIVPPTKSLSKPSKVYSNVSNENDNISAKSRTTSENQSEKSVSKISKLSGYKSDIKDKKSTPNMSNKSDKSVKSTKSVIDVKKTHQISDNTVDNINNKDENGSEISEYSETKSKSKSKSKTNSKYSDKNSVNKSKISIDVNDADDVENKNYAKSNISTRTRSIHSSRESISSIEKTTEITESPLNVSPRINRRKTLQPSSGNITPSSEDENLNIHIVIHRLVISPDSYIMQNAKIKNVFVCYDLLDVLSEETETDLTLTKSSDNAMIYNFDKKYTYNQNDLENKKKLYNMIFVENKMVQFTVVSEPETDGECIDVAYGHVNLSDVLQSDKEIIEQPLKLYEIMDGESTNKVTATLYITVKCLKLLSWIKEILKMEINRKENFNKKLDKYFGGLKKRITYRDSINICNIPIMKLIDKIQNQELSKIQVLEAFQYMAILAHKETNCLVDFDFHAKNNTSEKIDSTKLLDGVPISTKDNIVVANFECTMGCPQFIGKFKTKNGSIAQTLIYQGAILFCRTNMSQIGYSYHTDNYVFGKTFCSFRNSKNEKLSSGGSSGGEGALISFGGSQIGIGTDVCGSVRIPAALCGICGLKPTCGRIGFKGPETSKSRYDVGIHFLTLFIVNLHYIDVIYYMRVRQSVTRDLL</sequence>
<keyword evidence="1" id="KW-0378">Hydrolase</keyword>
<evidence type="ECO:0000259" key="4">
    <source>
        <dbReference type="Pfam" id="PF18111"/>
    </source>
</evidence>
<evidence type="ECO:0000259" key="3">
    <source>
        <dbReference type="Pfam" id="PF01425"/>
    </source>
</evidence>
<evidence type="ECO:0000313" key="6">
    <source>
        <dbReference type="Proteomes" id="UP000078046"/>
    </source>
</evidence>
<evidence type="ECO:0000256" key="2">
    <source>
        <dbReference type="SAM" id="MobiDB-lite"/>
    </source>
</evidence>
<reference evidence="5 6" key="1">
    <citation type="submission" date="2016-04" db="EMBL/GenBank/DDBJ databases">
        <title>The genome of Intoshia linei affirms orthonectids as highly simplified spiralians.</title>
        <authorList>
            <person name="Mikhailov K.V."/>
            <person name="Slusarev G.S."/>
            <person name="Nikitin M.A."/>
            <person name="Logacheva M.D."/>
            <person name="Penin A."/>
            <person name="Aleoshin V."/>
            <person name="Panchin Y.V."/>
        </authorList>
    </citation>
    <scope>NUCLEOTIDE SEQUENCE [LARGE SCALE GENOMIC DNA]</scope>
    <source>
        <strain evidence="5">Intl2013</strain>
        <tissue evidence="5">Whole animal</tissue>
    </source>
</reference>
<dbReference type="InterPro" id="IPR023631">
    <property type="entry name" value="Amidase_dom"/>
</dbReference>
<evidence type="ECO:0000256" key="1">
    <source>
        <dbReference type="ARBA" id="ARBA00022801"/>
    </source>
</evidence>
<feature type="non-terminal residue" evidence="5">
    <location>
        <position position="1"/>
    </location>
</feature>
<dbReference type="GO" id="GO:0016787">
    <property type="term" value="F:hydrolase activity"/>
    <property type="evidence" value="ECO:0007669"/>
    <property type="project" value="UniProtKB-KW"/>
</dbReference>
<comment type="caution">
    <text evidence="5">The sequence shown here is derived from an EMBL/GenBank/DDBJ whole genome shotgun (WGS) entry which is preliminary data.</text>
</comment>
<dbReference type="PANTHER" id="PTHR46072">
    <property type="entry name" value="AMIDASE-RELATED-RELATED"/>
    <property type="match status" value="1"/>
</dbReference>
<dbReference type="Pfam" id="PF01425">
    <property type="entry name" value="Amidase"/>
    <property type="match status" value="1"/>
</dbReference>
<dbReference type="SUPFAM" id="SSF75304">
    <property type="entry name" value="Amidase signature (AS) enzymes"/>
    <property type="match status" value="1"/>
</dbReference>
<name>A0A177AXC0_9BILA</name>
<accession>A0A177AXC0</accession>
<organism evidence="5 6">
    <name type="scientific">Intoshia linei</name>
    <dbReference type="NCBI Taxonomy" id="1819745"/>
    <lineage>
        <taxon>Eukaryota</taxon>
        <taxon>Metazoa</taxon>
        <taxon>Spiralia</taxon>
        <taxon>Lophotrochozoa</taxon>
        <taxon>Mesozoa</taxon>
        <taxon>Orthonectida</taxon>
        <taxon>Rhopaluridae</taxon>
        <taxon>Intoshia</taxon>
    </lineage>
</organism>
<feature type="compositionally biased region" description="Polar residues" evidence="2">
    <location>
        <begin position="183"/>
        <end position="222"/>
    </location>
</feature>
<keyword evidence="6" id="KW-1185">Reference proteome</keyword>
<dbReference type="InterPro" id="IPR041091">
    <property type="entry name" value="RPGRIP1_C"/>
</dbReference>
<feature type="region of interest" description="Disordered" evidence="2">
    <location>
        <begin position="172"/>
        <end position="315"/>
    </location>
</feature>
<feature type="domain" description="Amidase" evidence="3">
    <location>
        <begin position="613"/>
        <end position="787"/>
    </location>
</feature>
<feature type="domain" description="RPGRIP1 C-terminal" evidence="4">
    <location>
        <begin position="399"/>
        <end position="555"/>
    </location>
</feature>
<dbReference type="PANTHER" id="PTHR46072:SF11">
    <property type="entry name" value="AMIDASE-RELATED"/>
    <property type="match status" value="1"/>
</dbReference>
<feature type="region of interest" description="Disordered" evidence="2">
    <location>
        <begin position="111"/>
        <end position="130"/>
    </location>
</feature>
<dbReference type="Gene3D" id="3.90.1300.10">
    <property type="entry name" value="Amidase signature (AS) domain"/>
    <property type="match status" value="1"/>
</dbReference>
<dbReference type="AlphaFoldDB" id="A0A177AXC0"/>
<dbReference type="Proteomes" id="UP000078046">
    <property type="component" value="Unassembled WGS sequence"/>
</dbReference>
<dbReference type="EMBL" id="LWCA01001064">
    <property type="protein sequence ID" value="OAF66013.1"/>
    <property type="molecule type" value="Genomic_DNA"/>
</dbReference>
<dbReference type="OrthoDB" id="6428749at2759"/>
<dbReference type="InterPro" id="IPR035892">
    <property type="entry name" value="C2_domain_sf"/>
</dbReference>
<proteinExistence type="predicted"/>
<evidence type="ECO:0008006" key="7">
    <source>
        <dbReference type="Google" id="ProtNLM"/>
    </source>
</evidence>
<dbReference type="Gene3D" id="2.60.40.150">
    <property type="entry name" value="C2 domain"/>
    <property type="match status" value="1"/>
</dbReference>